<proteinExistence type="predicted"/>
<sequence>MYSNVGPLHADSIDRLLAQKIPSWRGFASIRVKYWTITRLLPIVTNQQPLNNFIPDRLSDFAVRILEKMSSYDYTTTKSWWLIESIWDMFAQGDEQIICIMRPPEHWQ</sequence>
<dbReference type="OrthoDB" id="3563070at2759"/>
<evidence type="ECO:0000313" key="1">
    <source>
        <dbReference type="EMBL" id="TGO60435.1"/>
    </source>
</evidence>
<keyword evidence="2" id="KW-1185">Reference proteome</keyword>
<gene>
    <name evidence="1" type="ORF">BCON_0035g00110</name>
</gene>
<comment type="caution">
    <text evidence="1">The sequence shown here is derived from an EMBL/GenBank/DDBJ whole genome shotgun (WGS) entry which is preliminary data.</text>
</comment>
<name>A0A4Z1IGC4_9HELO</name>
<organism evidence="1 2">
    <name type="scientific">Botryotinia convoluta</name>
    <dbReference type="NCBI Taxonomy" id="54673"/>
    <lineage>
        <taxon>Eukaryota</taxon>
        <taxon>Fungi</taxon>
        <taxon>Dikarya</taxon>
        <taxon>Ascomycota</taxon>
        <taxon>Pezizomycotina</taxon>
        <taxon>Leotiomycetes</taxon>
        <taxon>Helotiales</taxon>
        <taxon>Sclerotiniaceae</taxon>
        <taxon>Botryotinia</taxon>
    </lineage>
</organism>
<dbReference type="Proteomes" id="UP000297527">
    <property type="component" value="Unassembled WGS sequence"/>
</dbReference>
<dbReference type="AlphaFoldDB" id="A0A4Z1IGC4"/>
<accession>A0A4Z1IGC4</accession>
<dbReference type="EMBL" id="PQXN01000035">
    <property type="protein sequence ID" value="TGO60435.1"/>
    <property type="molecule type" value="Genomic_DNA"/>
</dbReference>
<evidence type="ECO:0000313" key="2">
    <source>
        <dbReference type="Proteomes" id="UP000297527"/>
    </source>
</evidence>
<reference evidence="1 2" key="1">
    <citation type="submission" date="2017-12" db="EMBL/GenBank/DDBJ databases">
        <title>Comparative genomics of Botrytis spp.</title>
        <authorList>
            <person name="Valero-Jimenez C.A."/>
            <person name="Tapia P."/>
            <person name="Veloso J."/>
            <person name="Silva-Moreno E."/>
            <person name="Staats M."/>
            <person name="Valdes J.H."/>
            <person name="Van Kan J.A.L."/>
        </authorList>
    </citation>
    <scope>NUCLEOTIDE SEQUENCE [LARGE SCALE GENOMIC DNA]</scope>
    <source>
        <strain evidence="1 2">MUCL11595</strain>
    </source>
</reference>
<protein>
    <submittedName>
        <fullName evidence="1">Uncharacterized protein</fullName>
    </submittedName>
</protein>